<gene>
    <name evidence="1" type="ORF">C7S18_12315</name>
</gene>
<evidence type="ECO:0000313" key="2">
    <source>
        <dbReference type="Proteomes" id="UP000241074"/>
    </source>
</evidence>
<organism evidence="1 2">
    <name type="scientific">Ahniella affigens</name>
    <dbReference type="NCBI Taxonomy" id="2021234"/>
    <lineage>
        <taxon>Bacteria</taxon>
        <taxon>Pseudomonadati</taxon>
        <taxon>Pseudomonadota</taxon>
        <taxon>Gammaproteobacteria</taxon>
        <taxon>Lysobacterales</taxon>
        <taxon>Rhodanobacteraceae</taxon>
        <taxon>Ahniella</taxon>
    </lineage>
</organism>
<dbReference type="AlphaFoldDB" id="A0A2P1PSX1"/>
<protein>
    <submittedName>
        <fullName evidence="1">Uncharacterized protein</fullName>
    </submittedName>
</protein>
<accession>A0A2P1PSX1</accession>
<evidence type="ECO:0000313" key="1">
    <source>
        <dbReference type="EMBL" id="AVP97936.1"/>
    </source>
</evidence>
<sequence>MGGGIEGLLALATPFNPTLYVKAWQFTVMLRAARARNLSDWNLRFMVGRYDTRVTDDVAIELDRFLLTPAGDRMRAFIGQQLSEVTP</sequence>
<name>A0A2P1PSX1_9GAMM</name>
<proteinExistence type="predicted"/>
<dbReference type="EMBL" id="CP027860">
    <property type="protein sequence ID" value="AVP97936.1"/>
    <property type="molecule type" value="Genomic_DNA"/>
</dbReference>
<keyword evidence="2" id="KW-1185">Reference proteome</keyword>
<reference evidence="1 2" key="2">
    <citation type="submission" date="2018-03" db="EMBL/GenBank/DDBJ databases">
        <authorList>
            <person name="Keele B.F."/>
        </authorList>
    </citation>
    <scope>NUCLEOTIDE SEQUENCE [LARGE SCALE GENOMIC DNA]</scope>
    <source>
        <strain evidence="1 2">D13</strain>
    </source>
</reference>
<dbReference type="Proteomes" id="UP000241074">
    <property type="component" value="Chromosome"/>
</dbReference>
<reference evidence="1 2" key="1">
    <citation type="submission" date="2018-03" db="EMBL/GenBank/DDBJ databases">
        <title>Ahniella affigens gen. nov., sp. nov., a gammaproteobacterium isolated from sandy soil near a stream.</title>
        <authorList>
            <person name="Ko Y."/>
            <person name="Kim J.-H."/>
        </authorList>
    </citation>
    <scope>NUCLEOTIDE SEQUENCE [LARGE SCALE GENOMIC DNA]</scope>
    <source>
        <strain evidence="1 2">D13</strain>
    </source>
</reference>
<dbReference type="KEGG" id="xba:C7S18_12315"/>